<evidence type="ECO:0000256" key="2">
    <source>
        <dbReference type="ARBA" id="ARBA00022630"/>
    </source>
</evidence>
<sequence length="153" mass="17357">MNRSPISVYSQFEGFLEETMFLTTMDEDRNINVMPITFKSLGNLLGDTCIQILVSERRYSCEVLDFGIQEFTLSRGKRLSPLVELCGTSSGRTVDKVKEYGIELLEGKVTQVPVLKQAEISYECKILDSLEEECFMGFKMFIGSVEGVFRHKA</sequence>
<reference evidence="5" key="1">
    <citation type="journal article" date="2019" name="PLoS Negl. Trop. Dis.">
        <title>Revisiting the worldwide diversity of Leptospira species in the environment.</title>
        <authorList>
            <person name="Vincent A.T."/>
            <person name="Schiettekatte O."/>
            <person name="Bourhy P."/>
            <person name="Veyrier F.J."/>
            <person name="Picardeau M."/>
        </authorList>
    </citation>
    <scope>NUCLEOTIDE SEQUENCE [LARGE SCALE GENOMIC DNA]</scope>
    <source>
        <strain evidence="5">201300427</strain>
    </source>
</reference>
<evidence type="ECO:0000256" key="1">
    <source>
        <dbReference type="ARBA" id="ARBA00001917"/>
    </source>
</evidence>
<dbReference type="AlphaFoldDB" id="A0A4R9LXL5"/>
<evidence type="ECO:0000313" key="5">
    <source>
        <dbReference type="EMBL" id="TGN18422.1"/>
    </source>
</evidence>
<dbReference type="InterPro" id="IPR052174">
    <property type="entry name" value="Flavoredoxin"/>
</dbReference>
<accession>A0A4R9LXL5</accession>
<organism evidence="5 6">
    <name type="scientific">Leptospira idonii</name>
    <dbReference type="NCBI Taxonomy" id="1193500"/>
    <lineage>
        <taxon>Bacteria</taxon>
        <taxon>Pseudomonadati</taxon>
        <taxon>Spirochaetota</taxon>
        <taxon>Spirochaetia</taxon>
        <taxon>Leptospirales</taxon>
        <taxon>Leptospiraceae</taxon>
        <taxon>Leptospira</taxon>
    </lineage>
</organism>
<evidence type="ECO:0000256" key="3">
    <source>
        <dbReference type="ARBA" id="ARBA00038054"/>
    </source>
</evidence>
<dbReference type="PANTHER" id="PTHR43567">
    <property type="entry name" value="FLAVOREDOXIN-RELATED-RELATED"/>
    <property type="match status" value="1"/>
</dbReference>
<dbReference type="Pfam" id="PF01613">
    <property type="entry name" value="Flavin_Reduct"/>
    <property type="match status" value="1"/>
</dbReference>
<dbReference type="InterPro" id="IPR002563">
    <property type="entry name" value="Flavin_Rdtase-like_dom"/>
</dbReference>
<dbReference type="PANTHER" id="PTHR43567:SF1">
    <property type="entry name" value="FLAVOREDOXIN"/>
    <property type="match status" value="1"/>
</dbReference>
<dbReference type="GO" id="GO:0010181">
    <property type="term" value="F:FMN binding"/>
    <property type="evidence" value="ECO:0007669"/>
    <property type="project" value="InterPro"/>
</dbReference>
<comment type="caution">
    <text evidence="5">The sequence shown here is derived from an EMBL/GenBank/DDBJ whole genome shotgun (WGS) entry which is preliminary data.</text>
</comment>
<comment type="similarity">
    <text evidence="3">Belongs to the flavoredoxin family.</text>
</comment>
<name>A0A4R9LXL5_9LEPT</name>
<comment type="cofactor">
    <cofactor evidence="1">
        <name>FMN</name>
        <dbReference type="ChEBI" id="CHEBI:58210"/>
    </cofactor>
</comment>
<proteinExistence type="inferred from homology"/>
<dbReference type="Gene3D" id="2.30.110.10">
    <property type="entry name" value="Electron Transport, Fmn-binding Protein, Chain A"/>
    <property type="match status" value="1"/>
</dbReference>
<evidence type="ECO:0000259" key="4">
    <source>
        <dbReference type="Pfam" id="PF01613"/>
    </source>
</evidence>
<dbReference type="SUPFAM" id="SSF50475">
    <property type="entry name" value="FMN-binding split barrel"/>
    <property type="match status" value="1"/>
</dbReference>
<evidence type="ECO:0000313" key="6">
    <source>
        <dbReference type="Proteomes" id="UP000298058"/>
    </source>
</evidence>
<dbReference type="Proteomes" id="UP000298058">
    <property type="component" value="Unassembled WGS sequence"/>
</dbReference>
<gene>
    <name evidence="5" type="ORF">EHS15_13580</name>
</gene>
<keyword evidence="2" id="KW-0285">Flavoprotein</keyword>
<dbReference type="InterPro" id="IPR012349">
    <property type="entry name" value="Split_barrel_FMN-bd"/>
</dbReference>
<dbReference type="OrthoDB" id="9791490at2"/>
<dbReference type="GO" id="GO:0016646">
    <property type="term" value="F:oxidoreductase activity, acting on the CH-NH group of donors, NAD or NADP as acceptor"/>
    <property type="evidence" value="ECO:0007669"/>
    <property type="project" value="UniProtKB-ARBA"/>
</dbReference>
<keyword evidence="6" id="KW-1185">Reference proteome</keyword>
<protein>
    <recommendedName>
        <fullName evidence="4">Flavin reductase like domain-containing protein</fullName>
    </recommendedName>
</protein>
<feature type="domain" description="Flavin reductase like" evidence="4">
    <location>
        <begin position="80"/>
        <end position="148"/>
    </location>
</feature>
<dbReference type="EMBL" id="RQHW01000047">
    <property type="protein sequence ID" value="TGN18422.1"/>
    <property type="molecule type" value="Genomic_DNA"/>
</dbReference>
<dbReference type="RefSeq" id="WP_135761106.1">
    <property type="nucleotide sequence ID" value="NZ_RQHW01000047.1"/>
</dbReference>